<keyword evidence="2" id="KW-1185">Reference proteome</keyword>
<gene>
    <name evidence="1" type="ORF">L873DRAFT_1930257</name>
</gene>
<evidence type="ECO:0000313" key="2">
    <source>
        <dbReference type="Proteomes" id="UP000276215"/>
    </source>
</evidence>
<evidence type="ECO:0000313" key="1">
    <source>
        <dbReference type="EMBL" id="RPA95638.1"/>
    </source>
</evidence>
<name>A0A3N4JFA2_9PEZI</name>
<organism evidence="1 2">
    <name type="scientific">Choiromyces venosus 120613-1</name>
    <dbReference type="NCBI Taxonomy" id="1336337"/>
    <lineage>
        <taxon>Eukaryota</taxon>
        <taxon>Fungi</taxon>
        <taxon>Dikarya</taxon>
        <taxon>Ascomycota</taxon>
        <taxon>Pezizomycotina</taxon>
        <taxon>Pezizomycetes</taxon>
        <taxon>Pezizales</taxon>
        <taxon>Tuberaceae</taxon>
        <taxon>Choiromyces</taxon>
    </lineage>
</organism>
<reference evidence="1 2" key="1">
    <citation type="journal article" date="2018" name="Nat. Ecol. Evol.">
        <title>Pezizomycetes genomes reveal the molecular basis of ectomycorrhizal truffle lifestyle.</title>
        <authorList>
            <person name="Murat C."/>
            <person name="Payen T."/>
            <person name="Noel B."/>
            <person name="Kuo A."/>
            <person name="Morin E."/>
            <person name="Chen J."/>
            <person name="Kohler A."/>
            <person name="Krizsan K."/>
            <person name="Balestrini R."/>
            <person name="Da Silva C."/>
            <person name="Montanini B."/>
            <person name="Hainaut M."/>
            <person name="Levati E."/>
            <person name="Barry K.W."/>
            <person name="Belfiori B."/>
            <person name="Cichocki N."/>
            <person name="Clum A."/>
            <person name="Dockter R.B."/>
            <person name="Fauchery L."/>
            <person name="Guy J."/>
            <person name="Iotti M."/>
            <person name="Le Tacon F."/>
            <person name="Lindquist E.A."/>
            <person name="Lipzen A."/>
            <person name="Malagnac F."/>
            <person name="Mello A."/>
            <person name="Molinier V."/>
            <person name="Miyauchi S."/>
            <person name="Poulain J."/>
            <person name="Riccioni C."/>
            <person name="Rubini A."/>
            <person name="Sitrit Y."/>
            <person name="Splivallo R."/>
            <person name="Traeger S."/>
            <person name="Wang M."/>
            <person name="Zifcakova L."/>
            <person name="Wipf D."/>
            <person name="Zambonelli A."/>
            <person name="Paolocci F."/>
            <person name="Nowrousian M."/>
            <person name="Ottonello S."/>
            <person name="Baldrian P."/>
            <person name="Spatafora J.W."/>
            <person name="Henrissat B."/>
            <person name="Nagy L.G."/>
            <person name="Aury J.M."/>
            <person name="Wincker P."/>
            <person name="Grigoriev I.V."/>
            <person name="Bonfante P."/>
            <person name="Martin F.M."/>
        </authorList>
    </citation>
    <scope>NUCLEOTIDE SEQUENCE [LARGE SCALE GENOMIC DNA]</scope>
    <source>
        <strain evidence="1 2">120613-1</strain>
    </source>
</reference>
<dbReference type="EMBL" id="ML120423">
    <property type="protein sequence ID" value="RPA95638.1"/>
    <property type="molecule type" value="Genomic_DNA"/>
</dbReference>
<protein>
    <submittedName>
        <fullName evidence="1">Uncharacterized protein</fullName>
    </submittedName>
</protein>
<sequence length="159" mass="17192">MTSEHLRYSNKMLACRCGSLFDCWLLNREVEGNLTSDRTTSYNDELASTGLSYTLGNSSIRPHGSSYDQYEHWYLFSIPSVIIANGMSSAKALLRTDAGQLTALGSTFTLVESGAITLFGIGANIWDNRVGCSHAASNLDTKIGGAKGQTSAALQRKSR</sequence>
<proteinExistence type="predicted"/>
<dbReference type="AlphaFoldDB" id="A0A3N4JFA2"/>
<dbReference type="Proteomes" id="UP000276215">
    <property type="component" value="Unassembled WGS sequence"/>
</dbReference>
<accession>A0A3N4JFA2</accession>